<keyword evidence="9" id="KW-0963">Cytoplasm</keyword>
<keyword evidence="15" id="KW-1185">Reference proteome</keyword>
<dbReference type="Proteomes" id="UP000291343">
    <property type="component" value="Unassembled WGS sequence"/>
</dbReference>
<comment type="subcellular location">
    <subcellularLocation>
        <location evidence="3">Cytoplasm</location>
    </subcellularLocation>
</comment>
<keyword evidence="11" id="KW-0808">Transferase</keyword>
<dbReference type="GO" id="GO:0016208">
    <property type="term" value="F:AMP binding"/>
    <property type="evidence" value="ECO:0007669"/>
    <property type="project" value="TreeGrafter"/>
</dbReference>
<dbReference type="NCBIfam" id="NF002636">
    <property type="entry name" value="PRK02304.1-5"/>
    <property type="match status" value="1"/>
</dbReference>
<dbReference type="GO" id="GO:0005737">
    <property type="term" value="C:cytoplasm"/>
    <property type="evidence" value="ECO:0007669"/>
    <property type="project" value="UniProtKB-SubCell"/>
</dbReference>
<reference evidence="14 15" key="1">
    <citation type="journal article" date="2017" name="Gigascience">
        <title>Genome sequence of the small brown planthopper, Laodelphax striatellus.</title>
        <authorList>
            <person name="Zhu J."/>
            <person name="Jiang F."/>
            <person name="Wang X."/>
            <person name="Yang P."/>
            <person name="Bao Y."/>
            <person name="Zhao W."/>
            <person name="Wang W."/>
            <person name="Lu H."/>
            <person name="Wang Q."/>
            <person name="Cui N."/>
            <person name="Li J."/>
            <person name="Chen X."/>
            <person name="Luo L."/>
            <person name="Yu J."/>
            <person name="Kang L."/>
            <person name="Cui F."/>
        </authorList>
    </citation>
    <scope>NUCLEOTIDE SEQUENCE [LARGE SCALE GENOMIC DNA]</scope>
    <source>
        <strain evidence="14">Lst14</strain>
    </source>
</reference>
<dbReference type="CDD" id="cd06223">
    <property type="entry name" value="PRTases_typeI"/>
    <property type="match status" value="1"/>
</dbReference>
<evidence type="ECO:0000256" key="7">
    <source>
        <dbReference type="ARBA" id="ARBA00011893"/>
    </source>
</evidence>
<dbReference type="STRING" id="195883.A0A482XH31"/>
<comment type="pathway">
    <text evidence="4">Purine metabolism; AMP biosynthesis via salvage pathway; AMP from adenine: step 1/1.</text>
</comment>
<dbReference type="AlphaFoldDB" id="A0A482XH31"/>
<evidence type="ECO:0000256" key="2">
    <source>
        <dbReference type="ARBA" id="ARBA00003968"/>
    </source>
</evidence>
<evidence type="ECO:0000256" key="4">
    <source>
        <dbReference type="ARBA" id="ARBA00004659"/>
    </source>
</evidence>
<evidence type="ECO:0000256" key="9">
    <source>
        <dbReference type="ARBA" id="ARBA00022490"/>
    </source>
</evidence>
<dbReference type="Pfam" id="PF00156">
    <property type="entry name" value="Pribosyltran"/>
    <property type="match status" value="1"/>
</dbReference>
<dbReference type="PANTHER" id="PTHR32315:SF3">
    <property type="entry name" value="ADENINE PHOSPHORIBOSYLTRANSFERASE"/>
    <property type="match status" value="1"/>
</dbReference>
<dbReference type="SMR" id="A0A482XH31"/>
<keyword evidence="12" id="KW-0660">Purine salvage</keyword>
<comment type="similarity">
    <text evidence="5">Belongs to the purine/pyrimidine phosphoribosyltransferase family.</text>
</comment>
<dbReference type="PANTHER" id="PTHR32315">
    <property type="entry name" value="ADENINE PHOSPHORIBOSYLTRANSFERASE"/>
    <property type="match status" value="1"/>
</dbReference>
<feature type="domain" description="Phosphoribosyltransferase" evidence="13">
    <location>
        <begin position="59"/>
        <end position="160"/>
    </location>
</feature>
<comment type="catalytic activity">
    <reaction evidence="1">
        <text>AMP + diphosphate = 5-phospho-alpha-D-ribose 1-diphosphate + adenine</text>
        <dbReference type="Rhea" id="RHEA:16609"/>
        <dbReference type="ChEBI" id="CHEBI:16708"/>
        <dbReference type="ChEBI" id="CHEBI:33019"/>
        <dbReference type="ChEBI" id="CHEBI:58017"/>
        <dbReference type="ChEBI" id="CHEBI:456215"/>
        <dbReference type="EC" id="2.4.2.7"/>
    </reaction>
</comment>
<evidence type="ECO:0000256" key="12">
    <source>
        <dbReference type="ARBA" id="ARBA00022726"/>
    </source>
</evidence>
<evidence type="ECO:0000313" key="14">
    <source>
        <dbReference type="EMBL" id="RZF44850.1"/>
    </source>
</evidence>
<dbReference type="EMBL" id="QKKF02010319">
    <property type="protein sequence ID" value="RZF44850.1"/>
    <property type="molecule type" value="Genomic_DNA"/>
</dbReference>
<name>A0A482XH31_LAOST</name>
<evidence type="ECO:0000256" key="5">
    <source>
        <dbReference type="ARBA" id="ARBA00008391"/>
    </source>
</evidence>
<evidence type="ECO:0000256" key="8">
    <source>
        <dbReference type="ARBA" id="ARBA00017366"/>
    </source>
</evidence>
<dbReference type="OrthoDB" id="363185at2759"/>
<dbReference type="NCBIfam" id="NF002634">
    <property type="entry name" value="PRK02304.1-3"/>
    <property type="match status" value="1"/>
</dbReference>
<dbReference type="GO" id="GO:0002055">
    <property type="term" value="F:adenine binding"/>
    <property type="evidence" value="ECO:0007669"/>
    <property type="project" value="TreeGrafter"/>
</dbReference>
<gene>
    <name evidence="14" type="ORF">LSTR_LSTR000802</name>
</gene>
<evidence type="ECO:0000313" key="15">
    <source>
        <dbReference type="Proteomes" id="UP000291343"/>
    </source>
</evidence>
<evidence type="ECO:0000256" key="1">
    <source>
        <dbReference type="ARBA" id="ARBA00000868"/>
    </source>
</evidence>
<dbReference type="InterPro" id="IPR029057">
    <property type="entry name" value="PRTase-like"/>
</dbReference>
<dbReference type="InterPro" id="IPR050054">
    <property type="entry name" value="UPRTase/APRTase"/>
</dbReference>
<comment type="function">
    <text evidence="2">Catalyzes a salvage reaction resulting in the formation of AMP, that is energically less costly than de novo synthesis.</text>
</comment>
<dbReference type="FunFam" id="3.40.50.2020:FF:000004">
    <property type="entry name" value="Adenine phosphoribosyltransferase"/>
    <property type="match status" value="1"/>
</dbReference>
<dbReference type="InterPro" id="IPR000836">
    <property type="entry name" value="PRTase_dom"/>
</dbReference>
<dbReference type="SUPFAM" id="SSF53271">
    <property type="entry name" value="PRTase-like"/>
    <property type="match status" value="1"/>
</dbReference>
<dbReference type="GO" id="GO:0006168">
    <property type="term" value="P:adenine salvage"/>
    <property type="evidence" value="ECO:0007669"/>
    <property type="project" value="InterPro"/>
</dbReference>
<protein>
    <recommendedName>
        <fullName evidence="8">Adenine phosphoribosyltransferase</fullName>
        <ecNumber evidence="7">2.4.2.7</ecNumber>
    </recommendedName>
</protein>
<dbReference type="GO" id="GO:0006166">
    <property type="term" value="P:purine ribonucleoside salvage"/>
    <property type="evidence" value="ECO:0007669"/>
    <property type="project" value="UniProtKB-KW"/>
</dbReference>
<dbReference type="InParanoid" id="A0A482XH31"/>
<accession>A0A482XH31</accession>
<dbReference type="GO" id="GO:0003999">
    <property type="term" value="F:adenine phosphoribosyltransferase activity"/>
    <property type="evidence" value="ECO:0007669"/>
    <property type="project" value="UniProtKB-EC"/>
</dbReference>
<dbReference type="UniPathway" id="UPA00588">
    <property type="reaction ID" value="UER00646"/>
</dbReference>
<dbReference type="Gene3D" id="3.40.50.2020">
    <property type="match status" value="1"/>
</dbReference>
<comment type="caution">
    <text evidence="14">The sequence shown here is derived from an EMBL/GenBank/DDBJ whole genome shotgun (WGS) entry which is preliminary data.</text>
</comment>
<dbReference type="NCBIfam" id="TIGR01090">
    <property type="entry name" value="apt"/>
    <property type="match status" value="1"/>
</dbReference>
<sequence>MQDKQGKLDLVRDSIGSYPDFPKPGILFRDIFGVLQNPKASECLFELILEEVKKLPSVEVVVGLDSRGFLFGPVIALNLGIPFVPVRKRGKLPGKVQQVAFVLEYGQDVLELQEDSIKPGQKVLIVDDLLATGGTMEASCKLITQIGRELVGCLAIIELIDIQGRKKLNAPVTSIIQY</sequence>
<dbReference type="GO" id="GO:0044209">
    <property type="term" value="P:AMP salvage"/>
    <property type="evidence" value="ECO:0007669"/>
    <property type="project" value="UniProtKB-UniPathway"/>
</dbReference>
<evidence type="ECO:0000256" key="3">
    <source>
        <dbReference type="ARBA" id="ARBA00004496"/>
    </source>
</evidence>
<keyword evidence="10" id="KW-0328">Glycosyltransferase</keyword>
<evidence type="ECO:0000256" key="10">
    <source>
        <dbReference type="ARBA" id="ARBA00022676"/>
    </source>
</evidence>
<dbReference type="FunCoup" id="A0A482XH31">
    <property type="interactions" value="633"/>
</dbReference>
<evidence type="ECO:0000256" key="11">
    <source>
        <dbReference type="ARBA" id="ARBA00022679"/>
    </source>
</evidence>
<dbReference type="HAMAP" id="MF_00004">
    <property type="entry name" value="Aden_phosphoribosyltr"/>
    <property type="match status" value="1"/>
</dbReference>
<dbReference type="EC" id="2.4.2.7" evidence="7"/>
<evidence type="ECO:0000256" key="6">
    <source>
        <dbReference type="ARBA" id="ARBA00011738"/>
    </source>
</evidence>
<dbReference type="InterPro" id="IPR005764">
    <property type="entry name" value="Ade_phspho_trans"/>
</dbReference>
<proteinExistence type="inferred from homology"/>
<evidence type="ECO:0000259" key="13">
    <source>
        <dbReference type="Pfam" id="PF00156"/>
    </source>
</evidence>
<organism evidence="14 15">
    <name type="scientific">Laodelphax striatellus</name>
    <name type="common">Small brown planthopper</name>
    <name type="synonym">Delphax striatella</name>
    <dbReference type="NCBI Taxonomy" id="195883"/>
    <lineage>
        <taxon>Eukaryota</taxon>
        <taxon>Metazoa</taxon>
        <taxon>Ecdysozoa</taxon>
        <taxon>Arthropoda</taxon>
        <taxon>Hexapoda</taxon>
        <taxon>Insecta</taxon>
        <taxon>Pterygota</taxon>
        <taxon>Neoptera</taxon>
        <taxon>Paraneoptera</taxon>
        <taxon>Hemiptera</taxon>
        <taxon>Auchenorrhyncha</taxon>
        <taxon>Fulgoroidea</taxon>
        <taxon>Delphacidae</taxon>
        <taxon>Criomorphinae</taxon>
        <taxon>Laodelphax</taxon>
    </lineage>
</organism>
<comment type="subunit">
    <text evidence="6">Homodimer.</text>
</comment>